<dbReference type="InterPro" id="IPR009075">
    <property type="entry name" value="AcylCo_DH/oxidase_C"/>
</dbReference>
<evidence type="ECO:0000313" key="8">
    <source>
        <dbReference type="Proteomes" id="UP000520767"/>
    </source>
</evidence>
<dbReference type="Pfam" id="PF00441">
    <property type="entry name" value="Acyl-CoA_dh_1"/>
    <property type="match status" value="1"/>
</dbReference>
<dbReference type="PANTHER" id="PTHR43884:SF20">
    <property type="entry name" value="ACYL-COA DEHYDROGENASE FADE28"/>
    <property type="match status" value="1"/>
</dbReference>
<evidence type="ECO:0000259" key="6">
    <source>
        <dbReference type="Pfam" id="PF00441"/>
    </source>
</evidence>
<dbReference type="AlphaFoldDB" id="A0A7W7Q612"/>
<name>A0A7W7Q612_9PSEU</name>
<dbReference type="GO" id="GO:0050660">
    <property type="term" value="F:flavin adenine dinucleotide binding"/>
    <property type="evidence" value="ECO:0007669"/>
    <property type="project" value="InterPro"/>
</dbReference>
<dbReference type="Proteomes" id="UP000520767">
    <property type="component" value="Unassembled WGS sequence"/>
</dbReference>
<comment type="similarity">
    <text evidence="2">Belongs to the acyl-CoA dehydrogenase family.</text>
</comment>
<dbReference type="CDD" id="cd00567">
    <property type="entry name" value="ACAD"/>
    <property type="match status" value="1"/>
</dbReference>
<dbReference type="InterPro" id="IPR009100">
    <property type="entry name" value="AcylCoA_DH/oxidase_NM_dom_sf"/>
</dbReference>
<evidence type="ECO:0000313" key="7">
    <source>
        <dbReference type="EMBL" id="MBB4907705.1"/>
    </source>
</evidence>
<gene>
    <name evidence="7" type="ORF">FHR82_003947</name>
</gene>
<dbReference type="InterPro" id="IPR036250">
    <property type="entry name" value="AcylCo_DH-like_C"/>
</dbReference>
<accession>A0A7W7Q612</accession>
<evidence type="ECO:0000256" key="4">
    <source>
        <dbReference type="ARBA" id="ARBA00022827"/>
    </source>
</evidence>
<feature type="domain" description="Acyl-CoA dehydrogenase/oxidase C-terminal" evidence="6">
    <location>
        <begin position="158"/>
        <end position="293"/>
    </location>
</feature>
<evidence type="ECO:0000256" key="5">
    <source>
        <dbReference type="ARBA" id="ARBA00023002"/>
    </source>
</evidence>
<evidence type="ECO:0000256" key="2">
    <source>
        <dbReference type="ARBA" id="ARBA00009347"/>
    </source>
</evidence>
<organism evidence="7 8">
    <name type="scientific">Actinophytocola algeriensis</name>
    <dbReference type="NCBI Taxonomy" id="1768010"/>
    <lineage>
        <taxon>Bacteria</taxon>
        <taxon>Bacillati</taxon>
        <taxon>Actinomycetota</taxon>
        <taxon>Actinomycetes</taxon>
        <taxon>Pseudonocardiales</taxon>
        <taxon>Pseudonocardiaceae</taxon>
    </lineage>
</organism>
<dbReference type="Gene3D" id="1.10.540.10">
    <property type="entry name" value="Acyl-CoA dehydrogenase/oxidase, N-terminal domain"/>
    <property type="match status" value="1"/>
</dbReference>
<dbReference type="InterPro" id="IPR037069">
    <property type="entry name" value="AcylCoA_DH/ox_N_sf"/>
</dbReference>
<protein>
    <submittedName>
        <fullName evidence="7">Alkylation response protein AidB-like acyl-CoA dehydrogenase</fullName>
    </submittedName>
</protein>
<proteinExistence type="inferred from homology"/>
<comment type="caution">
    <text evidence="7">The sequence shown here is derived from an EMBL/GenBank/DDBJ whole genome shotgun (WGS) entry which is preliminary data.</text>
</comment>
<keyword evidence="5" id="KW-0560">Oxidoreductase</keyword>
<dbReference type="GO" id="GO:0003995">
    <property type="term" value="F:acyl-CoA dehydrogenase activity"/>
    <property type="evidence" value="ECO:0007669"/>
    <property type="project" value="TreeGrafter"/>
</dbReference>
<dbReference type="SUPFAM" id="SSF47203">
    <property type="entry name" value="Acyl-CoA dehydrogenase C-terminal domain-like"/>
    <property type="match status" value="1"/>
</dbReference>
<reference evidence="7 8" key="1">
    <citation type="submission" date="2020-08" db="EMBL/GenBank/DDBJ databases">
        <title>Genomic Encyclopedia of Type Strains, Phase III (KMG-III): the genomes of soil and plant-associated and newly described type strains.</title>
        <authorList>
            <person name="Whitman W."/>
        </authorList>
    </citation>
    <scope>NUCLEOTIDE SEQUENCE [LARGE SCALE GENOMIC DNA]</scope>
    <source>
        <strain evidence="7 8">CECT 8960</strain>
    </source>
</reference>
<dbReference type="Gene3D" id="1.20.140.10">
    <property type="entry name" value="Butyryl-CoA Dehydrogenase, subunit A, domain 3"/>
    <property type="match status" value="1"/>
</dbReference>
<dbReference type="PANTHER" id="PTHR43884">
    <property type="entry name" value="ACYL-COA DEHYDROGENASE"/>
    <property type="match status" value="1"/>
</dbReference>
<keyword evidence="4" id="KW-0274">FAD</keyword>
<keyword evidence="8" id="KW-1185">Reference proteome</keyword>
<dbReference type="RefSeq" id="WP_184811861.1">
    <property type="nucleotide sequence ID" value="NZ_JACHJQ010000004.1"/>
</dbReference>
<comment type="cofactor">
    <cofactor evidence="1">
        <name>FAD</name>
        <dbReference type="ChEBI" id="CHEBI:57692"/>
    </cofactor>
</comment>
<keyword evidence="3" id="KW-0285">Flavoprotein</keyword>
<sequence length="295" mass="31456">MADLTLTEDQRMVADTAREFLAGRTGDDVWKEITDLGWQALPFEDFGFLEACLIIEELGRARVAVPYLSSLICGMAVPSLRPRVAAGEVFAYVPFSGALVPWAAEASALLVVGPSGLVLTTEASCTPVTVVGPAPTYRVEHGPVSGAPVSTAPIEAYGAAATCAEMVGGAQAVLDKTVSYAKEREQFGKPIGAFQAVQHHCANMAIDVMSARFIAYEAIWRLSRDLPSDVEVSVAKSWVSEAYERVCALGHQVHGAIAFTAEHDLHHYTRHAMSSALAFGDADTHTDKVATHLGI</sequence>
<evidence type="ECO:0000256" key="1">
    <source>
        <dbReference type="ARBA" id="ARBA00001974"/>
    </source>
</evidence>
<evidence type="ECO:0000256" key="3">
    <source>
        <dbReference type="ARBA" id="ARBA00022630"/>
    </source>
</evidence>
<dbReference type="EMBL" id="JACHJQ010000004">
    <property type="protein sequence ID" value="MBB4907705.1"/>
    <property type="molecule type" value="Genomic_DNA"/>
</dbReference>
<dbReference type="SUPFAM" id="SSF56645">
    <property type="entry name" value="Acyl-CoA dehydrogenase NM domain-like"/>
    <property type="match status" value="1"/>
</dbReference>